<sequence>MYNIYLYGAPARSRMVKFLIIMKLSFFFLIIPLMQVAASTSAQTITLNKQNTSLTGVFEEIMTQTDYDFSYSEQQISKVGRINISVTNASIIEVLDKCFEKKPFTYSIQNKTITIRKKEFTFFESIGSLLREVTITGSVADTLGKPLVGATIKILGESITVRTNDQGGFTIISKRNNGVLVISYLGYKTQEVGFSEVNVGPFEVTLKEVESGLQEVEVVSTGFQQLPKERATGSFILIDSALLNRKVSRNILDRLDGVTSGLIFNKNKTGNTSDISIRGRSTILGNPNPLIILDNFPYDGNLENINPMDIESVSVLKDAAAASIWGVRAGNGVIVLTTKKGKLNQKPQVSFNSNVTIGTKPDLYYLPQLTNKEYIEVEQFLFDKGRYNTAINNRYGALSPAVEIMLLRRNNNINDSKHATMLDSISQHDSKSELNKYYYRESVTQQYQLNVKGGGQFNKYYVSLGYDNNLSNTVGNSTNRLTLNANNSTNLFNNKVELSTGVIFTLNNINNEGSTYKPRYPYSQIEDANGNPLAVTNGTLRLSYVDTVGAGRLLDWHYRPLDELRNKYRTSADKMTDYRFNTGITYHIVKGLDFSGTYTFQKGVLNSTTSNSLQSYSTRNQINLITSIDQTTGVVTRPIPLGDILSNVNSSYYSHYGRGQFSFNRSFSQKHQVSAIAGYEIKDYRDDVSSYMLYGYDPETATNLNSTINYANEYRYYYRSLYTTINPGTSNYWNVDRYRSYFGNFSYTYDNKYIVSGSARRDESNIFGVKTNQKGVPLWSAGLAWNISSEQFYSSSLIPYLKLRLTYGYNGNVDKTTSAYLTANSMSGLSVWDENFLEIVNPPNPSLRWEKVKNTNIGIDFGTRNNKITGSIEYWIKKGKDLIGNSPIAQQTGITTYRGNNADITGHGLDILLNSNNIVTPTFTWQTNLLFNYNTDKITNYKGKQASNSNIVNNNYQNPIEGHSYYSLFTYKWMGLNATGDPQGILNGLASTDYSSIAYSYKPEDLVYSGTLTPQYYGSLRNTFNWRQIELSFNITYKFDYVFKRTSLDNTLLYGTYSTYEMPDYGKRWQQPGDESTTNVPALVYPLDFARQELYNNSEILVEKGDHIRLQDIRLAYTLRLKQSKLPFRSLQVYSYASNIGILWKATKYKIDPDYPNALPASRTLSFGLKADF</sequence>
<evidence type="ECO:0000256" key="2">
    <source>
        <dbReference type="ARBA" id="ARBA00022448"/>
    </source>
</evidence>
<keyword evidence="3 7" id="KW-1134">Transmembrane beta strand</keyword>
<reference evidence="10 11" key="1">
    <citation type="submission" date="2017-05" db="EMBL/GenBank/DDBJ databases">
        <authorList>
            <person name="Varghese N."/>
            <person name="Submissions S."/>
        </authorList>
    </citation>
    <scope>NUCLEOTIDE SEQUENCE [LARGE SCALE GENOMIC DNA]</scope>
    <source>
        <strain evidence="10 11">DSM 19036</strain>
    </source>
</reference>
<dbReference type="InterPro" id="IPR039426">
    <property type="entry name" value="TonB-dep_rcpt-like"/>
</dbReference>
<evidence type="ECO:0000256" key="7">
    <source>
        <dbReference type="PROSITE-ProRule" id="PRU01360"/>
    </source>
</evidence>
<dbReference type="Pfam" id="PF13715">
    <property type="entry name" value="CarbopepD_reg_2"/>
    <property type="match status" value="1"/>
</dbReference>
<feature type="domain" description="Secretin/TonB short N-terminal" evidence="8">
    <location>
        <begin position="67"/>
        <end position="118"/>
    </location>
</feature>
<evidence type="ECO:0000313" key="10">
    <source>
        <dbReference type="EMBL" id="SMO82312.1"/>
    </source>
</evidence>
<dbReference type="Gene3D" id="2.170.130.10">
    <property type="entry name" value="TonB-dependent receptor, plug domain"/>
    <property type="match status" value="1"/>
</dbReference>
<comment type="subcellular location">
    <subcellularLocation>
        <location evidence="1 7">Cell outer membrane</location>
        <topology evidence="1 7">Multi-pass membrane protein</topology>
    </subcellularLocation>
</comment>
<keyword evidence="6 7" id="KW-0998">Cell outer membrane</keyword>
<dbReference type="Proteomes" id="UP000320300">
    <property type="component" value="Unassembled WGS sequence"/>
</dbReference>
<evidence type="ECO:0000259" key="8">
    <source>
        <dbReference type="Pfam" id="PF07660"/>
    </source>
</evidence>
<evidence type="ECO:0000256" key="4">
    <source>
        <dbReference type="ARBA" id="ARBA00022692"/>
    </source>
</evidence>
<dbReference type="NCBIfam" id="TIGR04056">
    <property type="entry name" value="OMP_RagA_SusC"/>
    <property type="match status" value="1"/>
</dbReference>
<dbReference type="Gene3D" id="2.40.170.20">
    <property type="entry name" value="TonB-dependent receptor, beta-barrel domain"/>
    <property type="match status" value="1"/>
</dbReference>
<evidence type="ECO:0000256" key="1">
    <source>
        <dbReference type="ARBA" id="ARBA00004571"/>
    </source>
</evidence>
<evidence type="ECO:0000313" key="11">
    <source>
        <dbReference type="Proteomes" id="UP000320300"/>
    </source>
</evidence>
<dbReference type="GO" id="GO:0009279">
    <property type="term" value="C:cell outer membrane"/>
    <property type="evidence" value="ECO:0007669"/>
    <property type="project" value="UniProtKB-SubCell"/>
</dbReference>
<dbReference type="NCBIfam" id="TIGR04057">
    <property type="entry name" value="SusC_RagA_signa"/>
    <property type="match status" value="1"/>
</dbReference>
<dbReference type="SUPFAM" id="SSF49464">
    <property type="entry name" value="Carboxypeptidase regulatory domain-like"/>
    <property type="match status" value="1"/>
</dbReference>
<evidence type="ECO:0000259" key="9">
    <source>
        <dbReference type="Pfam" id="PF07715"/>
    </source>
</evidence>
<dbReference type="InterPro" id="IPR023997">
    <property type="entry name" value="TonB-dep_OMP_SusC/RagA_CS"/>
</dbReference>
<evidence type="ECO:0000256" key="6">
    <source>
        <dbReference type="ARBA" id="ARBA00023237"/>
    </source>
</evidence>
<dbReference type="SUPFAM" id="SSF56935">
    <property type="entry name" value="Porins"/>
    <property type="match status" value="1"/>
</dbReference>
<feature type="domain" description="TonB-dependent receptor plug" evidence="9">
    <location>
        <begin position="228"/>
        <end position="333"/>
    </location>
</feature>
<organism evidence="10 11">
    <name type="scientific">Pedobacter westerhofensis</name>
    <dbReference type="NCBI Taxonomy" id="425512"/>
    <lineage>
        <taxon>Bacteria</taxon>
        <taxon>Pseudomonadati</taxon>
        <taxon>Bacteroidota</taxon>
        <taxon>Sphingobacteriia</taxon>
        <taxon>Sphingobacteriales</taxon>
        <taxon>Sphingobacteriaceae</taxon>
        <taxon>Pedobacter</taxon>
    </lineage>
</organism>
<proteinExistence type="inferred from homology"/>
<protein>
    <submittedName>
        <fullName evidence="10">TonB-linked outer membrane protein, SusC/RagA family</fullName>
    </submittedName>
</protein>
<keyword evidence="11" id="KW-1185">Reference proteome</keyword>
<dbReference type="InterPro" id="IPR012910">
    <property type="entry name" value="Plug_dom"/>
</dbReference>
<keyword evidence="5 7" id="KW-0472">Membrane</keyword>
<evidence type="ECO:0000256" key="3">
    <source>
        <dbReference type="ARBA" id="ARBA00022452"/>
    </source>
</evidence>
<dbReference type="InterPro" id="IPR011662">
    <property type="entry name" value="Secretin/TonB_short_N"/>
</dbReference>
<dbReference type="EMBL" id="FXTN01000008">
    <property type="protein sequence ID" value="SMO82312.1"/>
    <property type="molecule type" value="Genomic_DNA"/>
</dbReference>
<dbReference type="Pfam" id="PF07715">
    <property type="entry name" value="Plug"/>
    <property type="match status" value="1"/>
</dbReference>
<dbReference type="InterPro" id="IPR037066">
    <property type="entry name" value="Plug_dom_sf"/>
</dbReference>
<dbReference type="InterPro" id="IPR036942">
    <property type="entry name" value="Beta-barrel_TonB_sf"/>
</dbReference>
<dbReference type="OrthoDB" id="9768177at2"/>
<dbReference type="PROSITE" id="PS52016">
    <property type="entry name" value="TONB_DEPENDENT_REC_3"/>
    <property type="match status" value="1"/>
</dbReference>
<dbReference type="RefSeq" id="WP_142529174.1">
    <property type="nucleotide sequence ID" value="NZ_CBCSJO010000008.1"/>
</dbReference>
<keyword evidence="2 7" id="KW-0813">Transport</keyword>
<evidence type="ECO:0000256" key="5">
    <source>
        <dbReference type="ARBA" id="ARBA00023136"/>
    </source>
</evidence>
<dbReference type="InterPro" id="IPR023996">
    <property type="entry name" value="TonB-dep_OMP_SusC/RagA"/>
</dbReference>
<dbReference type="Pfam" id="PF07660">
    <property type="entry name" value="STN"/>
    <property type="match status" value="1"/>
</dbReference>
<gene>
    <name evidence="10" type="ORF">SAMN06265348_10812</name>
</gene>
<keyword evidence="4 7" id="KW-0812">Transmembrane</keyword>
<accession>A0A521EEN2</accession>
<dbReference type="AlphaFoldDB" id="A0A521EEN2"/>
<dbReference type="InterPro" id="IPR008969">
    <property type="entry name" value="CarboxyPept-like_regulatory"/>
</dbReference>
<dbReference type="Gene3D" id="2.60.40.1120">
    <property type="entry name" value="Carboxypeptidase-like, regulatory domain"/>
    <property type="match status" value="1"/>
</dbReference>
<comment type="similarity">
    <text evidence="7">Belongs to the TonB-dependent receptor family.</text>
</comment>
<name>A0A521EEN2_9SPHI</name>